<evidence type="ECO:0000256" key="4">
    <source>
        <dbReference type="ARBA" id="ARBA00022989"/>
    </source>
</evidence>
<comment type="subcellular location">
    <subcellularLocation>
        <location evidence="1">Cell membrane</location>
        <topology evidence="1">Multi-pass membrane protein</topology>
    </subcellularLocation>
</comment>
<keyword evidence="3 6" id="KW-0812">Transmembrane</keyword>
<evidence type="ECO:0000313" key="8">
    <source>
        <dbReference type="Proteomes" id="UP001501475"/>
    </source>
</evidence>
<name>A0ABP4XCZ6_9MICO</name>
<comment type="caution">
    <text evidence="7">The sequence shown here is derived from an EMBL/GenBank/DDBJ whole genome shotgun (WGS) entry which is preliminary data.</text>
</comment>
<dbReference type="Proteomes" id="UP001501475">
    <property type="component" value="Unassembled WGS sequence"/>
</dbReference>
<dbReference type="RefSeq" id="WP_344068435.1">
    <property type="nucleotide sequence ID" value="NZ_BAAAPN010000100.1"/>
</dbReference>
<evidence type="ECO:0000256" key="6">
    <source>
        <dbReference type="SAM" id="Phobius"/>
    </source>
</evidence>
<dbReference type="EMBL" id="BAAAPN010000100">
    <property type="protein sequence ID" value="GAA1773921.1"/>
    <property type="molecule type" value="Genomic_DNA"/>
</dbReference>
<evidence type="ECO:0000313" key="7">
    <source>
        <dbReference type="EMBL" id="GAA1773921.1"/>
    </source>
</evidence>
<sequence>MKLLAFVTTTWLLAMLPGVGQAIMLRQVLVRGRRAAMMSNLGTAAGLLIWSLDAAAGLSAILLANPAAFATLRIAGGVVLVWLGVRGLLALRHPVATLDHTAAQAASPRADFVTGLAVNLGNPKAGLFAIALLPQFVPAQAPQFWAMTGLGVLWAVVTMAWYVLVIRLAERAEPCSAAGARRRS</sequence>
<feature type="transmembrane region" description="Helical" evidence="6">
    <location>
        <begin position="41"/>
        <end position="63"/>
    </location>
</feature>
<organism evidence="7 8">
    <name type="scientific">Nostocoides vanveenii</name>
    <dbReference type="NCBI Taxonomy" id="330835"/>
    <lineage>
        <taxon>Bacteria</taxon>
        <taxon>Bacillati</taxon>
        <taxon>Actinomycetota</taxon>
        <taxon>Actinomycetes</taxon>
        <taxon>Micrococcales</taxon>
        <taxon>Intrasporangiaceae</taxon>
        <taxon>Nostocoides</taxon>
    </lineage>
</organism>
<reference evidence="8" key="1">
    <citation type="journal article" date="2019" name="Int. J. Syst. Evol. Microbiol.">
        <title>The Global Catalogue of Microorganisms (GCM) 10K type strain sequencing project: providing services to taxonomists for standard genome sequencing and annotation.</title>
        <authorList>
            <consortium name="The Broad Institute Genomics Platform"/>
            <consortium name="The Broad Institute Genome Sequencing Center for Infectious Disease"/>
            <person name="Wu L."/>
            <person name="Ma J."/>
        </authorList>
    </citation>
    <scope>NUCLEOTIDE SEQUENCE [LARGE SCALE GENOMIC DNA]</scope>
    <source>
        <strain evidence="8">JCM 15591</strain>
    </source>
</reference>
<keyword evidence="2" id="KW-1003">Cell membrane</keyword>
<keyword evidence="8" id="KW-1185">Reference proteome</keyword>
<dbReference type="InterPro" id="IPR001123">
    <property type="entry name" value="LeuE-type"/>
</dbReference>
<gene>
    <name evidence="7" type="ORF">GCM10009810_33750</name>
</gene>
<protein>
    <submittedName>
        <fullName evidence="7">LysE family translocator</fullName>
    </submittedName>
</protein>
<proteinExistence type="predicted"/>
<feature type="transmembrane region" description="Helical" evidence="6">
    <location>
        <begin position="144"/>
        <end position="164"/>
    </location>
</feature>
<dbReference type="PANTHER" id="PTHR30086">
    <property type="entry name" value="ARGININE EXPORTER PROTEIN ARGO"/>
    <property type="match status" value="1"/>
</dbReference>
<feature type="transmembrane region" description="Helical" evidence="6">
    <location>
        <begin position="70"/>
        <end position="89"/>
    </location>
</feature>
<evidence type="ECO:0000256" key="2">
    <source>
        <dbReference type="ARBA" id="ARBA00022475"/>
    </source>
</evidence>
<keyword evidence="4 6" id="KW-1133">Transmembrane helix</keyword>
<dbReference type="Pfam" id="PF01810">
    <property type="entry name" value="LysE"/>
    <property type="match status" value="1"/>
</dbReference>
<evidence type="ECO:0000256" key="3">
    <source>
        <dbReference type="ARBA" id="ARBA00022692"/>
    </source>
</evidence>
<evidence type="ECO:0000256" key="1">
    <source>
        <dbReference type="ARBA" id="ARBA00004651"/>
    </source>
</evidence>
<evidence type="ECO:0000256" key="5">
    <source>
        <dbReference type="ARBA" id="ARBA00023136"/>
    </source>
</evidence>
<dbReference type="PANTHER" id="PTHR30086:SF20">
    <property type="entry name" value="ARGININE EXPORTER PROTEIN ARGO-RELATED"/>
    <property type="match status" value="1"/>
</dbReference>
<accession>A0ABP4XCZ6</accession>
<keyword evidence="5 6" id="KW-0472">Membrane</keyword>